<dbReference type="Proteomes" id="UP001208540">
    <property type="component" value="Unassembled WGS sequence"/>
</dbReference>
<dbReference type="EMBL" id="JAMQPL010000014">
    <property type="protein sequence ID" value="MCW7532201.1"/>
    <property type="molecule type" value="Genomic_DNA"/>
</dbReference>
<evidence type="ECO:0000313" key="4">
    <source>
        <dbReference type="Proteomes" id="UP001208912"/>
    </source>
</evidence>
<dbReference type="AlphaFoldDB" id="A0AAW5VPG8"/>
<keyword evidence="4" id="KW-1185">Reference proteome</keyword>
<protein>
    <submittedName>
        <fullName evidence="2">Uncharacterized protein</fullName>
    </submittedName>
</protein>
<reference evidence="2 4" key="1">
    <citation type="submission" date="2022-06" db="EMBL/GenBank/DDBJ databases">
        <title>Leptospira isolates from biofilms formed at urban environments.</title>
        <authorList>
            <person name="Ribeiro P.S."/>
            <person name="Sousa T."/>
            <person name="Carvalho N."/>
            <person name="Aburjaile F."/>
            <person name="Neves F."/>
            <person name="Oliveira D."/>
            <person name="Blanco L."/>
            <person name="Lima J."/>
            <person name="Costa F."/>
            <person name="Brenig B."/>
            <person name="Soares S."/>
            <person name="Ramos R."/>
            <person name="Goes-Neto A."/>
            <person name="Matiuzzi M."/>
            <person name="Azevedo V."/>
            <person name="Ristow P."/>
        </authorList>
    </citation>
    <scope>NUCLEOTIDE SEQUENCE</scope>
    <source>
        <strain evidence="1 4">VSF19</strain>
        <strain evidence="2">VSF20</strain>
    </source>
</reference>
<evidence type="ECO:0000313" key="3">
    <source>
        <dbReference type="Proteomes" id="UP001208540"/>
    </source>
</evidence>
<organism evidence="2 3">
    <name type="scientific">Leptospira soteropolitanensis</name>
    <dbReference type="NCBI Taxonomy" id="2950025"/>
    <lineage>
        <taxon>Bacteria</taxon>
        <taxon>Pseudomonadati</taxon>
        <taxon>Spirochaetota</taxon>
        <taxon>Spirochaetia</taxon>
        <taxon>Leptospirales</taxon>
        <taxon>Leptospiraceae</taxon>
        <taxon>Leptospira</taxon>
    </lineage>
</organism>
<dbReference type="Proteomes" id="UP001208912">
    <property type="component" value="Unassembled WGS sequence"/>
</dbReference>
<dbReference type="RefSeq" id="WP_265353452.1">
    <property type="nucleotide sequence ID" value="NZ_JAMQPL010000014.1"/>
</dbReference>
<sequence>MPPVIGAPAPPGQPLNAPILNHPQTHVSNSPVSEDPSGFHGHILIDHISFQLPVDNQTTITAYIGKRDMKLEQDGAVVNATNFKTLTPANPNGGAFWFNFKFPSDKKQKLILVARNEFGVSSKEIDFSHNRNCIRAPLVPITIRDCNQHCFEITNLVD</sequence>
<comment type="caution">
    <text evidence="2">The sequence shown here is derived from an EMBL/GenBank/DDBJ whole genome shotgun (WGS) entry which is preliminary data.</text>
</comment>
<evidence type="ECO:0000313" key="1">
    <source>
        <dbReference type="EMBL" id="MCW7528356.1"/>
    </source>
</evidence>
<gene>
    <name evidence="1" type="ORF">ND861_18510</name>
    <name evidence="2" type="ORF">ND862_18430</name>
</gene>
<evidence type="ECO:0000313" key="2">
    <source>
        <dbReference type="EMBL" id="MCW7532201.1"/>
    </source>
</evidence>
<proteinExistence type="predicted"/>
<accession>A0AAW5VPG8</accession>
<dbReference type="EMBL" id="JAMQPM010000014">
    <property type="protein sequence ID" value="MCW7528356.1"/>
    <property type="molecule type" value="Genomic_DNA"/>
</dbReference>
<name>A0AAW5VPG8_9LEPT</name>